<evidence type="ECO:0000256" key="1">
    <source>
        <dbReference type="ARBA" id="ARBA00005901"/>
    </source>
</evidence>
<name>A0A1T4PTZ0_9FIRM</name>
<dbReference type="EMBL" id="FUWY01000007">
    <property type="protein sequence ID" value="SJZ94388.1"/>
    <property type="molecule type" value="Genomic_DNA"/>
</dbReference>
<dbReference type="GO" id="GO:0046961">
    <property type="term" value="F:proton-transporting ATPase activity, rotational mechanism"/>
    <property type="evidence" value="ECO:0007669"/>
    <property type="project" value="InterPro"/>
</dbReference>
<dbReference type="InterPro" id="IPR002842">
    <property type="entry name" value="ATPase_V1_Esu"/>
</dbReference>
<evidence type="ECO:0000256" key="2">
    <source>
        <dbReference type="ARBA" id="ARBA00022448"/>
    </source>
</evidence>
<comment type="similarity">
    <text evidence="1">Belongs to the V-ATPase E subunit family.</text>
</comment>
<protein>
    <submittedName>
        <fullName evidence="4">H+-ATPase subunit E/Vma4</fullName>
    </submittedName>
</protein>
<dbReference type="GO" id="GO:0033178">
    <property type="term" value="C:proton-transporting two-sector ATPase complex, catalytic domain"/>
    <property type="evidence" value="ECO:0007669"/>
    <property type="project" value="InterPro"/>
</dbReference>
<organism evidence="4 5">
    <name type="scientific">Anaerorhabdus furcosa</name>
    <dbReference type="NCBI Taxonomy" id="118967"/>
    <lineage>
        <taxon>Bacteria</taxon>
        <taxon>Bacillati</taxon>
        <taxon>Bacillota</taxon>
        <taxon>Erysipelotrichia</taxon>
        <taxon>Erysipelotrichales</taxon>
        <taxon>Erysipelotrichaceae</taxon>
        <taxon>Anaerorhabdus</taxon>
    </lineage>
</organism>
<dbReference type="STRING" id="118967.SAMN02745191_2133"/>
<dbReference type="RefSeq" id="WP_078712529.1">
    <property type="nucleotide sequence ID" value="NZ_FUWY01000007.1"/>
</dbReference>
<proteinExistence type="inferred from homology"/>
<dbReference type="Proteomes" id="UP000243297">
    <property type="component" value="Unassembled WGS sequence"/>
</dbReference>
<reference evidence="5" key="1">
    <citation type="submission" date="2017-02" db="EMBL/GenBank/DDBJ databases">
        <authorList>
            <person name="Varghese N."/>
            <person name="Submissions S."/>
        </authorList>
    </citation>
    <scope>NUCLEOTIDE SEQUENCE [LARGE SCALE GENOMIC DNA]</scope>
    <source>
        <strain evidence="5">ATCC 25662</strain>
    </source>
</reference>
<dbReference type="InterPro" id="IPR038495">
    <property type="entry name" value="ATPase_E_C"/>
</dbReference>
<dbReference type="Pfam" id="PF01991">
    <property type="entry name" value="vATP-synt_E"/>
    <property type="match status" value="1"/>
</dbReference>
<dbReference type="Gene3D" id="3.30.2320.30">
    <property type="entry name" value="ATP synthase, E subunit, C-terminal"/>
    <property type="match status" value="1"/>
</dbReference>
<evidence type="ECO:0000313" key="5">
    <source>
        <dbReference type="Proteomes" id="UP000243297"/>
    </source>
</evidence>
<evidence type="ECO:0000313" key="4">
    <source>
        <dbReference type="EMBL" id="SJZ94388.1"/>
    </source>
</evidence>
<dbReference type="AlphaFoldDB" id="A0A1T4PTZ0"/>
<evidence type="ECO:0000256" key="3">
    <source>
        <dbReference type="ARBA" id="ARBA00023065"/>
    </source>
</evidence>
<gene>
    <name evidence="4" type="ORF">SAMN02745191_2133</name>
</gene>
<dbReference type="OrthoDB" id="1862548at2"/>
<sequence>MMKEKETLEIIESDVREQVNLVIDQINYEVKNMEEDQINFFKEGLKKEIETYKEKELNELRLFAATQASQNKLKTKRDLLHLRTQLVDQLFDDVKNKLTAFVESADYTKFIEKKIEQLGEIDHDGYFEVRKEDVSLLTEILKKKNCQCKVEETLIQLGGFRYVNPNKGFEIDNTLDFSLQNEMTWFQNNSGFTI</sequence>
<keyword evidence="2" id="KW-0813">Transport</keyword>
<keyword evidence="5" id="KW-1185">Reference proteome</keyword>
<keyword evidence="3" id="KW-0406">Ion transport</keyword>
<accession>A0A1T4PTZ0</accession>
<dbReference type="SUPFAM" id="SSF160527">
    <property type="entry name" value="V-type ATPase subunit E-like"/>
    <property type="match status" value="1"/>
</dbReference>